<evidence type="ECO:0000256" key="4">
    <source>
        <dbReference type="ARBA" id="ARBA00022679"/>
    </source>
</evidence>
<dbReference type="GO" id="GO:0046872">
    <property type="term" value="F:metal ion binding"/>
    <property type="evidence" value="ECO:0007669"/>
    <property type="project" value="UniProtKB-KW"/>
</dbReference>
<keyword evidence="9" id="KW-0349">Heme</keyword>
<dbReference type="KEGG" id="cyn:Cyan7425_0527"/>
<evidence type="ECO:0000259" key="11">
    <source>
        <dbReference type="PROSITE" id="PS50885"/>
    </source>
</evidence>
<accession>B8HTZ8</accession>
<dbReference type="STRING" id="395961.Cyan7425_0527"/>
<evidence type="ECO:0000256" key="5">
    <source>
        <dbReference type="ARBA" id="ARBA00022723"/>
    </source>
</evidence>
<dbReference type="GO" id="GO:0004673">
    <property type="term" value="F:protein histidine kinase activity"/>
    <property type="evidence" value="ECO:0007669"/>
    <property type="project" value="UniProtKB-EC"/>
</dbReference>
<dbReference type="EC" id="2.7.13.3" evidence="2"/>
<keyword evidence="3" id="KW-0597">Phosphoprotein</keyword>
<keyword evidence="10" id="KW-0812">Transmembrane</keyword>
<comment type="catalytic activity">
    <reaction evidence="1">
        <text>ATP + protein L-histidine = ADP + protein N-phospho-L-histidine.</text>
        <dbReference type="EC" id="2.7.13.3"/>
    </reaction>
</comment>
<evidence type="ECO:0000259" key="12">
    <source>
        <dbReference type="PROSITE" id="PS51007"/>
    </source>
</evidence>
<sequence>MLRQVSLVLRDLKLGNKFNLLLLLVFIGGVSLSGVAFANILNQGAQNEITSQALILLTTMNSVRNYTSTEVNPELAPRLATEFLPETVPAYSAREVFENFRQSAPYNDFFYKEATLNPTNLRDKADSFEATIVERFRQNSNLQEERGFRDTPAGQLFYIARPLVIKQESCLVCHSTPQAAPASLIERYGSENGFGWKLNEIIGAQIISVPASDVVNRAGQSLWLLLGIILVVFAAMILVVNWLLRRFVIRPITHLTRVAEQVSTGQMTAEFGHLPQDEVGKLAEAFTRMQVSLSMAMRMLDQLRQGKRNKSDG</sequence>
<keyword evidence="6" id="KW-0418">Kinase</keyword>
<evidence type="ECO:0000256" key="1">
    <source>
        <dbReference type="ARBA" id="ARBA00000085"/>
    </source>
</evidence>
<keyword evidence="7 9" id="KW-0408">Iron</keyword>
<dbReference type="Pfam" id="PF00672">
    <property type="entry name" value="HAMP"/>
    <property type="match status" value="1"/>
</dbReference>
<evidence type="ECO:0000256" key="9">
    <source>
        <dbReference type="PROSITE-ProRule" id="PRU00433"/>
    </source>
</evidence>
<evidence type="ECO:0000256" key="3">
    <source>
        <dbReference type="ARBA" id="ARBA00022553"/>
    </source>
</evidence>
<evidence type="ECO:0000313" key="13">
    <source>
        <dbReference type="EMBL" id="ACL42918.1"/>
    </source>
</evidence>
<dbReference type="InterPro" id="IPR009056">
    <property type="entry name" value="Cyt_c-like_dom"/>
</dbReference>
<dbReference type="eggNOG" id="COG2770">
    <property type="taxonomic scope" value="Bacteria"/>
</dbReference>
<dbReference type="SMART" id="SM00304">
    <property type="entry name" value="HAMP"/>
    <property type="match status" value="1"/>
</dbReference>
<dbReference type="InterPro" id="IPR003660">
    <property type="entry name" value="HAMP_dom"/>
</dbReference>
<dbReference type="PANTHER" id="PTHR45436">
    <property type="entry name" value="SENSOR HISTIDINE KINASE YKOH"/>
    <property type="match status" value="1"/>
</dbReference>
<dbReference type="EMBL" id="CP001344">
    <property type="protein sequence ID" value="ACL42918.1"/>
    <property type="molecule type" value="Genomic_DNA"/>
</dbReference>
<feature type="domain" description="HAMP" evidence="11">
    <location>
        <begin position="246"/>
        <end position="298"/>
    </location>
</feature>
<feature type="domain" description="Cytochrome c" evidence="12">
    <location>
        <begin position="149"/>
        <end position="290"/>
    </location>
</feature>
<feature type="transmembrane region" description="Helical" evidence="10">
    <location>
        <begin position="20"/>
        <end position="41"/>
    </location>
</feature>
<keyword evidence="8" id="KW-0902">Two-component regulatory system</keyword>
<evidence type="ECO:0000256" key="6">
    <source>
        <dbReference type="ARBA" id="ARBA00022777"/>
    </source>
</evidence>
<dbReference type="SUPFAM" id="SSF158472">
    <property type="entry name" value="HAMP domain-like"/>
    <property type="match status" value="1"/>
</dbReference>
<dbReference type="Gene3D" id="6.10.340.10">
    <property type="match status" value="1"/>
</dbReference>
<dbReference type="PANTHER" id="PTHR45436:SF5">
    <property type="entry name" value="SENSOR HISTIDINE KINASE TRCS"/>
    <property type="match status" value="1"/>
</dbReference>
<dbReference type="GO" id="GO:0000160">
    <property type="term" value="P:phosphorelay signal transduction system"/>
    <property type="evidence" value="ECO:0007669"/>
    <property type="project" value="UniProtKB-KW"/>
</dbReference>
<dbReference type="GO" id="GO:0016020">
    <property type="term" value="C:membrane"/>
    <property type="evidence" value="ECO:0007669"/>
    <property type="project" value="InterPro"/>
</dbReference>
<dbReference type="PROSITE" id="PS50885">
    <property type="entry name" value="HAMP"/>
    <property type="match status" value="1"/>
</dbReference>
<evidence type="ECO:0000256" key="7">
    <source>
        <dbReference type="ARBA" id="ARBA00023004"/>
    </source>
</evidence>
<dbReference type="OrthoDB" id="510512at2"/>
<dbReference type="Pfam" id="PF11845">
    <property type="entry name" value="Tll0287-like"/>
    <property type="match status" value="1"/>
</dbReference>
<proteinExistence type="predicted"/>
<evidence type="ECO:0000256" key="2">
    <source>
        <dbReference type="ARBA" id="ARBA00012438"/>
    </source>
</evidence>
<feature type="transmembrane region" description="Helical" evidence="10">
    <location>
        <begin position="222"/>
        <end position="244"/>
    </location>
</feature>
<evidence type="ECO:0000256" key="10">
    <source>
        <dbReference type="SAM" id="Phobius"/>
    </source>
</evidence>
<dbReference type="PROSITE" id="PS51007">
    <property type="entry name" value="CYTC"/>
    <property type="match status" value="1"/>
</dbReference>
<keyword evidence="10" id="KW-0472">Membrane</keyword>
<dbReference type="HOGENOM" id="CLU_060280_0_0_3"/>
<evidence type="ECO:0000256" key="8">
    <source>
        <dbReference type="ARBA" id="ARBA00023012"/>
    </source>
</evidence>
<dbReference type="AlphaFoldDB" id="B8HTZ8"/>
<keyword evidence="5 9" id="KW-0479">Metal-binding</keyword>
<gene>
    <name evidence="13" type="ordered locus">Cyan7425_0527</name>
</gene>
<keyword evidence="10" id="KW-1133">Transmembrane helix</keyword>
<name>B8HTZ8_CYAP4</name>
<dbReference type="InterPro" id="IPR021796">
    <property type="entry name" value="Tll0287-like_dom"/>
</dbReference>
<reference evidence="13" key="1">
    <citation type="submission" date="2009-01" db="EMBL/GenBank/DDBJ databases">
        <title>Complete sequence of chromosome Cyanothece sp. PCC 7425.</title>
        <authorList>
            <consortium name="US DOE Joint Genome Institute"/>
            <person name="Lucas S."/>
            <person name="Copeland A."/>
            <person name="Lapidus A."/>
            <person name="Glavina del Rio T."/>
            <person name="Dalin E."/>
            <person name="Tice H."/>
            <person name="Bruce D."/>
            <person name="Goodwin L."/>
            <person name="Pitluck S."/>
            <person name="Sims D."/>
            <person name="Meineke L."/>
            <person name="Brettin T."/>
            <person name="Detter J.C."/>
            <person name="Han C."/>
            <person name="Larimer F."/>
            <person name="Land M."/>
            <person name="Hauser L."/>
            <person name="Kyrpides N."/>
            <person name="Ovchinnikova G."/>
            <person name="Liberton M."/>
            <person name="Stoeckel J."/>
            <person name="Banerjee A."/>
            <person name="Singh A."/>
            <person name="Page L."/>
            <person name="Sato H."/>
            <person name="Zhao L."/>
            <person name="Sherman L."/>
            <person name="Pakrasi H."/>
            <person name="Richardson P."/>
        </authorList>
    </citation>
    <scope>NUCLEOTIDE SEQUENCE</scope>
    <source>
        <strain evidence="13">PCC 7425</strain>
    </source>
</reference>
<dbReference type="InterPro" id="IPR050428">
    <property type="entry name" value="TCS_sensor_his_kinase"/>
</dbReference>
<dbReference type="CDD" id="cd06225">
    <property type="entry name" value="HAMP"/>
    <property type="match status" value="1"/>
</dbReference>
<organism evidence="13">
    <name type="scientific">Cyanothece sp. (strain PCC 7425 / ATCC 29141)</name>
    <dbReference type="NCBI Taxonomy" id="395961"/>
    <lineage>
        <taxon>Bacteria</taxon>
        <taxon>Bacillati</taxon>
        <taxon>Cyanobacteriota</taxon>
        <taxon>Cyanophyceae</taxon>
        <taxon>Gomontiellales</taxon>
        <taxon>Cyanothecaceae</taxon>
        <taxon>Cyanothece</taxon>
    </lineage>
</organism>
<dbReference type="GO" id="GO:0020037">
    <property type="term" value="F:heme binding"/>
    <property type="evidence" value="ECO:0007669"/>
    <property type="project" value="InterPro"/>
</dbReference>
<keyword evidence="4" id="KW-0808">Transferase</keyword>
<protein>
    <recommendedName>
        <fullName evidence="2">histidine kinase</fullName>
        <ecNumber evidence="2">2.7.13.3</ecNumber>
    </recommendedName>
</protein>
<dbReference type="GO" id="GO:0009055">
    <property type="term" value="F:electron transfer activity"/>
    <property type="evidence" value="ECO:0007669"/>
    <property type="project" value="InterPro"/>
</dbReference>